<feature type="transmembrane region" description="Helical" evidence="6">
    <location>
        <begin position="103"/>
        <end position="124"/>
    </location>
</feature>
<dbReference type="OrthoDB" id="9798468at2"/>
<comment type="subcellular location">
    <subcellularLocation>
        <location evidence="1">Cell membrane</location>
        <topology evidence="1">Multi-pass membrane protein</topology>
    </subcellularLocation>
</comment>
<evidence type="ECO:0000256" key="6">
    <source>
        <dbReference type="SAM" id="Phobius"/>
    </source>
</evidence>
<evidence type="ECO:0000256" key="4">
    <source>
        <dbReference type="ARBA" id="ARBA00022989"/>
    </source>
</evidence>
<feature type="transmembrane region" description="Helical" evidence="6">
    <location>
        <begin position="304"/>
        <end position="321"/>
    </location>
</feature>
<sequence length="361" mass="39444">MIAKTFGRYVAKRFVLAVLGVFVGMFFLVVLLDYIEMMRKTAPIPNLPTWLVAVTSLYRVPQITERMLPFSVLVGAMVAYLNLSRRNELVIARAAGISAWQFVAPAVAAALVLGIIATAVYNPIAAYTGDQAKRFEEQIFGPKGDSATQGGYWVRQRTGEGQSVLFAANSRDQGAELNGVSIFVYNRDGAFLERVEADKAAFEPGRWKLTNARIYAPDLRPRFVESHAVATNLSTAEIQTTFATPNTVPFWRLPAYIELAEQAGLVAAGYRLQYQLLLAKPFLLAGMVMLAAAVSLRFFRMGGVQKMVLSGVAAGFLLYVLSKITEDLAKAELLHSVTAAWSPVAIGMMTGVVTLLFQEDG</sequence>
<keyword evidence="8" id="KW-1185">Reference proteome</keyword>
<dbReference type="GO" id="GO:0043190">
    <property type="term" value="C:ATP-binding cassette (ABC) transporter complex"/>
    <property type="evidence" value="ECO:0007669"/>
    <property type="project" value="InterPro"/>
</dbReference>
<keyword evidence="2" id="KW-1003">Cell membrane</keyword>
<dbReference type="AlphaFoldDB" id="A0A0S3PYW4"/>
<evidence type="ECO:0000256" key="2">
    <source>
        <dbReference type="ARBA" id="ARBA00022475"/>
    </source>
</evidence>
<evidence type="ECO:0000256" key="3">
    <source>
        <dbReference type="ARBA" id="ARBA00022692"/>
    </source>
</evidence>
<evidence type="ECO:0000313" key="8">
    <source>
        <dbReference type="Proteomes" id="UP000236884"/>
    </source>
</evidence>
<dbReference type="InterPro" id="IPR030923">
    <property type="entry name" value="LptG"/>
</dbReference>
<feature type="transmembrane region" description="Helical" evidence="6">
    <location>
        <begin position="14"/>
        <end position="35"/>
    </location>
</feature>
<dbReference type="GO" id="GO:0015920">
    <property type="term" value="P:lipopolysaccharide transport"/>
    <property type="evidence" value="ECO:0007669"/>
    <property type="project" value="TreeGrafter"/>
</dbReference>
<dbReference type="RefSeq" id="WP_096357612.1">
    <property type="nucleotide sequence ID" value="NZ_AP014946.1"/>
</dbReference>
<proteinExistence type="predicted"/>
<dbReference type="NCBIfam" id="TIGR04408">
    <property type="entry name" value="LptG_lptG"/>
    <property type="match status" value="1"/>
</dbReference>
<dbReference type="InterPro" id="IPR005495">
    <property type="entry name" value="LptG/LptF_permease"/>
</dbReference>
<dbReference type="PANTHER" id="PTHR33529">
    <property type="entry name" value="SLR0882 PROTEIN-RELATED"/>
    <property type="match status" value="1"/>
</dbReference>
<dbReference type="EMBL" id="AP014946">
    <property type="protein sequence ID" value="BAT60960.1"/>
    <property type="molecule type" value="Genomic_DNA"/>
</dbReference>
<dbReference type="Pfam" id="PF03739">
    <property type="entry name" value="LptF_LptG"/>
    <property type="match status" value="1"/>
</dbReference>
<keyword evidence="4 6" id="KW-1133">Transmembrane helix</keyword>
<evidence type="ECO:0000256" key="5">
    <source>
        <dbReference type="ARBA" id="ARBA00023136"/>
    </source>
</evidence>
<feature type="transmembrane region" description="Helical" evidence="6">
    <location>
        <begin position="333"/>
        <end position="357"/>
    </location>
</feature>
<dbReference type="Proteomes" id="UP000236884">
    <property type="component" value="Chromosome"/>
</dbReference>
<evidence type="ECO:0000313" key="7">
    <source>
        <dbReference type="EMBL" id="BAT60960.1"/>
    </source>
</evidence>
<evidence type="ECO:0000256" key="1">
    <source>
        <dbReference type="ARBA" id="ARBA00004651"/>
    </source>
</evidence>
<protein>
    <submittedName>
        <fullName evidence="7">Lipopolysaccharide export system permease protein LptG</fullName>
    </submittedName>
</protein>
<gene>
    <name evidence="7" type="primary">lptG</name>
    <name evidence="7" type="ORF">GJW-30_1_03510</name>
</gene>
<reference evidence="7 8" key="1">
    <citation type="submission" date="2015-08" db="EMBL/GenBank/DDBJ databases">
        <title>Investigation of the bacterial diversity of lava forest soil.</title>
        <authorList>
            <person name="Lee J.S."/>
        </authorList>
    </citation>
    <scope>NUCLEOTIDE SEQUENCE [LARGE SCALE GENOMIC DNA]</scope>
    <source>
        <strain evidence="7 8">GJW-30</strain>
    </source>
</reference>
<dbReference type="PANTHER" id="PTHR33529:SF2">
    <property type="entry name" value="LIPOPOLYSACCHARIDE EXPORT SYSTEM PERMEASE PROTEIN LPTG"/>
    <property type="match status" value="1"/>
</dbReference>
<feature type="transmembrane region" description="Helical" evidence="6">
    <location>
        <begin position="277"/>
        <end position="298"/>
    </location>
</feature>
<keyword evidence="5 6" id="KW-0472">Membrane</keyword>
<organism evidence="7 8">
    <name type="scientific">Variibacter gotjawalensis</name>
    <dbReference type="NCBI Taxonomy" id="1333996"/>
    <lineage>
        <taxon>Bacteria</taxon>
        <taxon>Pseudomonadati</taxon>
        <taxon>Pseudomonadota</taxon>
        <taxon>Alphaproteobacteria</taxon>
        <taxon>Hyphomicrobiales</taxon>
        <taxon>Nitrobacteraceae</taxon>
        <taxon>Variibacter</taxon>
    </lineage>
</organism>
<dbReference type="GO" id="GO:0055085">
    <property type="term" value="P:transmembrane transport"/>
    <property type="evidence" value="ECO:0007669"/>
    <property type="project" value="InterPro"/>
</dbReference>
<dbReference type="KEGG" id="vgo:GJW-30_1_03510"/>
<name>A0A0S3PYW4_9BRAD</name>
<accession>A0A0S3PYW4</accession>
<keyword evidence="3 6" id="KW-0812">Transmembrane</keyword>